<proteinExistence type="predicted"/>
<feature type="domain" description="Phage head morphogenesis" evidence="1">
    <location>
        <begin position="153"/>
        <end position="254"/>
    </location>
</feature>
<evidence type="ECO:0000313" key="2">
    <source>
        <dbReference type="EMBL" id="MPL94044.1"/>
    </source>
</evidence>
<sequence>MADTYWETLAALSEEAAQRVAADRLKYVQELYREASKRMKTEIDALFAQIIDSGAESVTRTQLWQYNKYKAILQQIDVDAGAIRTAQQKAVEQTIRKVFEDTIGTTMDALSGVGRWTYQTNAVIDQYLKTPWSGELYSKRIWTNTQKMASDLKGHMEDMLIRGKTPAAVKKQLMADYGVSYEMADRLVMTETSNAYNTAALESYRAAGVKQVRYVPGPDEGRCERCRTYSLENKGIYDIDDAPHIPVHPRCRCRWVAVVDVEGRTKQIREKMLSDLKAEGATMPSVQFGGYSGAIIFEDSPAAIAHAQQYYAAIRKMTADIPRISKNTGWKKRNVAAVKQHVFLDEHLIDGQMQRFDPSYEIAQSWQRLIDGRNIQEQDLVLLNHELMELQLMREGLPFEQAHAQASKAFDFGRYVKYSE</sequence>
<evidence type="ECO:0000259" key="1">
    <source>
        <dbReference type="Pfam" id="PF04233"/>
    </source>
</evidence>
<dbReference type="InterPro" id="IPR006528">
    <property type="entry name" value="Phage_head_morphogenesis_dom"/>
</dbReference>
<dbReference type="Pfam" id="PF04233">
    <property type="entry name" value="Phage_Mu_F"/>
    <property type="match status" value="1"/>
</dbReference>
<dbReference type="NCBIfam" id="TIGR01641">
    <property type="entry name" value="phageSPP1_gp7"/>
    <property type="match status" value="1"/>
</dbReference>
<organism evidence="2">
    <name type="scientific">bioreactor metagenome</name>
    <dbReference type="NCBI Taxonomy" id="1076179"/>
    <lineage>
        <taxon>unclassified sequences</taxon>
        <taxon>metagenomes</taxon>
        <taxon>ecological metagenomes</taxon>
    </lineage>
</organism>
<dbReference type="AlphaFoldDB" id="A0A644VRL0"/>
<name>A0A644VRL0_9ZZZZ</name>
<dbReference type="EMBL" id="VSSQ01000412">
    <property type="protein sequence ID" value="MPL94044.1"/>
    <property type="molecule type" value="Genomic_DNA"/>
</dbReference>
<comment type="caution">
    <text evidence="2">The sequence shown here is derived from an EMBL/GenBank/DDBJ whole genome shotgun (WGS) entry which is preliminary data.</text>
</comment>
<accession>A0A644VRL0</accession>
<protein>
    <recommendedName>
        <fullName evidence="1">Phage head morphogenesis domain-containing protein</fullName>
    </recommendedName>
</protein>
<reference evidence="2" key="1">
    <citation type="submission" date="2019-08" db="EMBL/GenBank/DDBJ databases">
        <authorList>
            <person name="Kucharzyk K."/>
            <person name="Murdoch R.W."/>
            <person name="Higgins S."/>
            <person name="Loffler F."/>
        </authorList>
    </citation>
    <scope>NUCLEOTIDE SEQUENCE</scope>
</reference>
<gene>
    <name evidence="2" type="ORF">SDC9_40192</name>
</gene>